<evidence type="ECO:0000313" key="6">
    <source>
        <dbReference type="Proteomes" id="UP000295328"/>
    </source>
</evidence>
<dbReference type="GO" id="GO:0016879">
    <property type="term" value="F:ligase activity, forming carbon-nitrogen bonds"/>
    <property type="evidence" value="ECO:0007669"/>
    <property type="project" value="UniProtKB-UniRule"/>
</dbReference>
<keyword evidence="2 4" id="KW-0436">Ligase</keyword>
<proteinExistence type="inferred from homology"/>
<reference evidence="5 6" key="1">
    <citation type="submission" date="2019-01" db="EMBL/GenBank/DDBJ databases">
        <title>Draft genome sequences of the type strains of six Macrococcus species.</title>
        <authorList>
            <person name="Mazhar S."/>
            <person name="Altermann E."/>
            <person name="Hill C."/>
            <person name="Mcauliffe O."/>
        </authorList>
    </citation>
    <scope>NUCLEOTIDE SEQUENCE [LARGE SCALE GENOMIC DNA]</scope>
    <source>
        <strain evidence="5 6">CCM4809</strain>
    </source>
</reference>
<keyword evidence="1 4" id="KW-0820">tRNA-binding</keyword>
<evidence type="ECO:0000313" key="5">
    <source>
        <dbReference type="EMBL" id="TDM03288.1"/>
    </source>
</evidence>
<dbReference type="AlphaFoldDB" id="A0A4R6BNE5"/>
<dbReference type="InterPro" id="IPR008513">
    <property type="entry name" value="tRNA(Met)_cyd_acetate_ligase"/>
</dbReference>
<protein>
    <recommendedName>
        <fullName evidence="4">tRNA(Met) cytidine acetate ligase</fullName>
        <ecNumber evidence="4">6.3.4.-</ecNumber>
    </recommendedName>
</protein>
<dbReference type="EMBL" id="SCWE01000001">
    <property type="protein sequence ID" value="TDM03288.1"/>
    <property type="molecule type" value="Genomic_DNA"/>
</dbReference>
<dbReference type="GO" id="GO:0000049">
    <property type="term" value="F:tRNA binding"/>
    <property type="evidence" value="ECO:0007669"/>
    <property type="project" value="UniProtKB-KW"/>
</dbReference>
<keyword evidence="4" id="KW-0067">ATP-binding</keyword>
<dbReference type="GO" id="GO:0005524">
    <property type="term" value="F:ATP binding"/>
    <property type="evidence" value="ECO:0007669"/>
    <property type="project" value="UniProtKB-KW"/>
</dbReference>
<dbReference type="GO" id="GO:0016740">
    <property type="term" value="F:transferase activity"/>
    <property type="evidence" value="ECO:0007669"/>
    <property type="project" value="UniProtKB-KW"/>
</dbReference>
<evidence type="ECO:0000256" key="1">
    <source>
        <dbReference type="ARBA" id="ARBA00022555"/>
    </source>
</evidence>
<name>A0A4R6BNE5_9STAP</name>
<keyword evidence="4" id="KW-0963">Cytoplasm</keyword>
<comment type="caution">
    <text evidence="5">The sequence shown here is derived from an EMBL/GenBank/DDBJ whole genome shotgun (WGS) entry which is preliminary data.</text>
</comment>
<dbReference type="SUPFAM" id="SSF52374">
    <property type="entry name" value="Nucleotidylyl transferase"/>
    <property type="match status" value="1"/>
</dbReference>
<dbReference type="PANTHER" id="PTHR37825:SF1">
    <property type="entry name" value="TRNA(MET) CYTIDINE ACETATE LIGASE"/>
    <property type="match status" value="1"/>
</dbReference>
<dbReference type="OrthoDB" id="9769796at2"/>
<dbReference type="Pfam" id="PF05636">
    <property type="entry name" value="HIGH_NTase1"/>
    <property type="match status" value="1"/>
</dbReference>
<evidence type="ECO:0000256" key="4">
    <source>
        <dbReference type="HAMAP-Rule" id="MF_01539"/>
    </source>
</evidence>
<keyword evidence="6" id="KW-1185">Reference proteome</keyword>
<dbReference type="EC" id="6.3.4.-" evidence="4"/>
<evidence type="ECO:0000256" key="3">
    <source>
        <dbReference type="ARBA" id="ARBA00022694"/>
    </source>
</evidence>
<dbReference type="Gene3D" id="3.40.50.620">
    <property type="entry name" value="HUPs"/>
    <property type="match status" value="1"/>
</dbReference>
<dbReference type="HAMAP" id="MF_01539">
    <property type="entry name" value="TmcAL"/>
    <property type="match status" value="1"/>
</dbReference>
<organism evidence="5 6">
    <name type="scientific">Macrococcus hajekii</name>
    <dbReference type="NCBI Taxonomy" id="198482"/>
    <lineage>
        <taxon>Bacteria</taxon>
        <taxon>Bacillati</taxon>
        <taxon>Bacillota</taxon>
        <taxon>Bacilli</taxon>
        <taxon>Bacillales</taxon>
        <taxon>Staphylococcaceae</taxon>
        <taxon>Macrococcus</taxon>
    </lineage>
</organism>
<feature type="binding site" evidence="4">
    <location>
        <begin position="163"/>
        <end position="164"/>
    </location>
    <ligand>
        <name>ATP</name>
        <dbReference type="ChEBI" id="CHEBI:30616"/>
    </ligand>
</feature>
<dbReference type="GO" id="GO:0006400">
    <property type="term" value="P:tRNA modification"/>
    <property type="evidence" value="ECO:0007669"/>
    <property type="project" value="UniProtKB-UniRule"/>
</dbReference>
<gene>
    <name evidence="4" type="primary">tmcAL</name>
    <name evidence="5" type="ORF">ERX37_04165</name>
</gene>
<feature type="binding site" evidence="4">
    <location>
        <position position="100"/>
    </location>
    <ligand>
        <name>ATP</name>
        <dbReference type="ChEBI" id="CHEBI:30616"/>
    </ligand>
</feature>
<evidence type="ECO:0000256" key="2">
    <source>
        <dbReference type="ARBA" id="ARBA00022598"/>
    </source>
</evidence>
<comment type="catalytic activity">
    <reaction evidence="4">
        <text>cytidine(34) in elongator tRNA(Met) + acetate + ATP = N(4)-acetylcytidine(34) in elongator tRNA(Met) + AMP + diphosphate</text>
        <dbReference type="Rhea" id="RHEA:58144"/>
        <dbReference type="Rhea" id="RHEA-COMP:10693"/>
        <dbReference type="Rhea" id="RHEA-COMP:10694"/>
        <dbReference type="ChEBI" id="CHEBI:30089"/>
        <dbReference type="ChEBI" id="CHEBI:30616"/>
        <dbReference type="ChEBI" id="CHEBI:33019"/>
        <dbReference type="ChEBI" id="CHEBI:74900"/>
        <dbReference type="ChEBI" id="CHEBI:82748"/>
        <dbReference type="ChEBI" id="CHEBI:456215"/>
    </reaction>
</comment>
<dbReference type="RefSeq" id="WP_133429383.1">
    <property type="nucleotide sequence ID" value="NZ_BMCC01000001.1"/>
</dbReference>
<dbReference type="PANTHER" id="PTHR37825">
    <property type="entry name" value="TRNA(MET) CYTIDINE ACETATE LIGASE"/>
    <property type="match status" value="1"/>
</dbReference>
<accession>A0A4R6BNE5</accession>
<keyword evidence="3 4" id="KW-0819">tRNA processing</keyword>
<keyword evidence="4" id="KW-0547">Nucleotide-binding</keyword>
<dbReference type="Proteomes" id="UP000295328">
    <property type="component" value="Unassembled WGS sequence"/>
</dbReference>
<keyword evidence="4" id="KW-0694">RNA-binding</keyword>
<keyword evidence="5" id="KW-0808">Transferase</keyword>
<dbReference type="GO" id="GO:0005737">
    <property type="term" value="C:cytoplasm"/>
    <property type="evidence" value="ECO:0007669"/>
    <property type="project" value="UniProtKB-SubCell"/>
</dbReference>
<dbReference type="InterPro" id="IPR014729">
    <property type="entry name" value="Rossmann-like_a/b/a_fold"/>
</dbReference>
<comment type="subcellular location">
    <subcellularLocation>
        <location evidence="4">Cytoplasm</location>
    </subcellularLocation>
</comment>
<feature type="binding site" evidence="4">
    <location>
        <position position="140"/>
    </location>
    <ligand>
        <name>ATP</name>
        <dbReference type="ChEBI" id="CHEBI:30616"/>
    </ligand>
</feature>
<feature type="binding site" evidence="4">
    <location>
        <begin position="7"/>
        <end position="20"/>
    </location>
    <ligand>
        <name>ATP</name>
        <dbReference type="ChEBI" id="CHEBI:30616"/>
    </ligand>
</feature>
<sequence length="352" mass="40172">MKSVAIIAEYNPYHNGHQYHVRTARRLADADVVIAIMSGQFTQRGAPAMFNKFKRAELALHDCDLVVELPQFYALSYADDFAYGGIRASELLGADCLAFGVECDDFDKLTQEAFREGIVDIKSGQSYARMIGHSDLYQPNNILAMQYIRQSKDSSLSLLPIRRIMNHYHDTAITSSIASATAIREAIINRQDYAHTVPVPLDSDDAVTWESFFPLLKYSLLTQTPDELRQIYMMTEGLENRLLSHIQKQHSFNDFMAAIKTKRYTYTRLQRLLACTLLNIRHRPPITDLRILAMNDTGRRYIKGRPHLHPNINRQNADLFSLEIKATSVYNLVSGIKNDDFNTPVIYQRTSS</sequence>
<comment type="function">
    <text evidence="4">Catalyzes the formation of N(4)-acetylcytidine (ac(4)C) at the wobble position of elongator tRNA(Met), using acetate and ATP as substrates. First activates an acetate ion to form acetyladenylate (Ac-AMP) and then transfers the acetyl group to tRNA to form ac(4)C34.</text>
</comment>
<comment type="similarity">
    <text evidence="4">Belongs to the TmcAL family.</text>
</comment>